<reference evidence="1 2" key="1">
    <citation type="submission" date="2017-07" db="EMBL/GenBank/DDBJ databases">
        <title>Isolation and whole genome analysis of endospore-forming bacteria from heroin.</title>
        <authorList>
            <person name="Kalinowski J."/>
            <person name="Ahrens B."/>
            <person name="Al-Dilaimi A."/>
            <person name="Winkler A."/>
            <person name="Wibberg D."/>
            <person name="Schleenbecker U."/>
            <person name="Ruckert C."/>
            <person name="Wolfel R."/>
            <person name="Grass G."/>
        </authorList>
    </citation>
    <scope>NUCLEOTIDE SEQUENCE [LARGE SCALE GENOMIC DNA]</scope>
    <source>
        <strain evidence="1 2">7523-2</strain>
    </source>
</reference>
<accession>A0A268RDY7</accession>
<sequence length="96" mass="10490">ALGLSLITEGTAAYFNDKEPVTNTIETGILDLGINKETIFQLEDIVPGDSMTGNFELTNDGSVDMKEVKLHSSYEVVDNGEQNQGDDLGKHVRVEF</sequence>
<dbReference type="InterPro" id="IPR023833">
    <property type="entry name" value="Signal_pept_SipW-depend-type"/>
</dbReference>
<dbReference type="InterPro" id="IPR022121">
    <property type="entry name" value="Peptidase_M73_camelysin"/>
</dbReference>
<organism evidence="1 2">
    <name type="scientific">Shouchella clausii</name>
    <name type="common">Alkalihalobacillus clausii</name>
    <dbReference type="NCBI Taxonomy" id="79880"/>
    <lineage>
        <taxon>Bacteria</taxon>
        <taxon>Bacillati</taxon>
        <taxon>Bacillota</taxon>
        <taxon>Bacilli</taxon>
        <taxon>Bacillales</taxon>
        <taxon>Bacillaceae</taxon>
        <taxon>Shouchella</taxon>
    </lineage>
</organism>
<dbReference type="RefSeq" id="WP_217988902.1">
    <property type="nucleotide sequence ID" value="NZ_NPBS01000387.1"/>
</dbReference>
<comment type="caution">
    <text evidence="1">The sequence shown here is derived from an EMBL/GenBank/DDBJ whole genome shotgun (WGS) entry which is preliminary data.</text>
</comment>
<protein>
    <submittedName>
        <fullName evidence="1">Cell division protein FtsN</fullName>
    </submittedName>
</protein>
<keyword evidence="1" id="KW-0132">Cell division</keyword>
<dbReference type="NCBIfam" id="TIGR04088">
    <property type="entry name" value="cognate_SipW"/>
    <property type="match status" value="1"/>
</dbReference>
<evidence type="ECO:0000313" key="2">
    <source>
        <dbReference type="Proteomes" id="UP000216133"/>
    </source>
</evidence>
<name>A0A268RDY7_SHOCL</name>
<dbReference type="Pfam" id="PF12389">
    <property type="entry name" value="Peptidase_M73"/>
    <property type="match status" value="1"/>
</dbReference>
<keyword evidence="1" id="KW-0131">Cell cycle</keyword>
<evidence type="ECO:0000313" key="1">
    <source>
        <dbReference type="EMBL" id="PAF18459.1"/>
    </source>
</evidence>
<dbReference type="AlphaFoldDB" id="A0A268RDY7"/>
<gene>
    <name evidence="1" type="ORF">CHH61_23670</name>
</gene>
<dbReference type="Proteomes" id="UP000216133">
    <property type="component" value="Unassembled WGS sequence"/>
</dbReference>
<feature type="non-terminal residue" evidence="1">
    <location>
        <position position="1"/>
    </location>
</feature>
<feature type="non-terminal residue" evidence="1">
    <location>
        <position position="96"/>
    </location>
</feature>
<dbReference type="EMBL" id="NPBS01000387">
    <property type="protein sequence ID" value="PAF18459.1"/>
    <property type="molecule type" value="Genomic_DNA"/>
</dbReference>
<dbReference type="GO" id="GO:0051301">
    <property type="term" value="P:cell division"/>
    <property type="evidence" value="ECO:0007669"/>
    <property type="project" value="UniProtKB-KW"/>
</dbReference>
<proteinExistence type="predicted"/>